<organism evidence="3">
    <name type="scientific">bioreactor metagenome</name>
    <dbReference type="NCBI Taxonomy" id="1076179"/>
    <lineage>
        <taxon>unclassified sequences</taxon>
        <taxon>metagenomes</taxon>
        <taxon>ecological metagenomes</taxon>
    </lineage>
</organism>
<dbReference type="PANTHER" id="PTHR43641">
    <property type="entry name" value="FORMATE ACETYLTRANSFERASE 3-RELATED"/>
    <property type="match status" value="1"/>
</dbReference>
<protein>
    <recommendedName>
        <fullName evidence="2">Glycine radical domain-containing protein</fullName>
    </recommendedName>
</protein>
<sequence>MTQAIASVQPGYGNTAPWQLELDIGYAKTEQAVENLMALMEAHFELGGTLININIVDAEKILAAHANPDLYPDLIVRVTGFSAYFTSLSKEFRQLVVNRLIREAV</sequence>
<dbReference type="GO" id="GO:0005829">
    <property type="term" value="C:cytosol"/>
    <property type="evidence" value="ECO:0007669"/>
    <property type="project" value="TreeGrafter"/>
</dbReference>
<name>A0A645HGS9_9ZZZZ</name>
<dbReference type="InterPro" id="IPR051215">
    <property type="entry name" value="GRE"/>
</dbReference>
<dbReference type="Pfam" id="PF01228">
    <property type="entry name" value="Gly_radical"/>
    <property type="match status" value="1"/>
</dbReference>
<accession>A0A645HGS9</accession>
<evidence type="ECO:0000256" key="1">
    <source>
        <dbReference type="ARBA" id="ARBA00022818"/>
    </source>
</evidence>
<dbReference type="Gene3D" id="3.20.70.20">
    <property type="match status" value="1"/>
</dbReference>
<reference evidence="3" key="1">
    <citation type="submission" date="2019-08" db="EMBL/GenBank/DDBJ databases">
        <authorList>
            <person name="Kucharzyk K."/>
            <person name="Murdoch R.W."/>
            <person name="Higgins S."/>
            <person name="Loffler F."/>
        </authorList>
    </citation>
    <scope>NUCLEOTIDE SEQUENCE</scope>
</reference>
<feature type="domain" description="Glycine radical" evidence="2">
    <location>
        <begin position="1"/>
        <end position="105"/>
    </location>
</feature>
<dbReference type="EMBL" id="VSSQ01092630">
    <property type="protein sequence ID" value="MPN37776.1"/>
    <property type="molecule type" value="Genomic_DNA"/>
</dbReference>
<dbReference type="InterPro" id="IPR001150">
    <property type="entry name" value="Gly_radical"/>
</dbReference>
<dbReference type="GO" id="GO:0003824">
    <property type="term" value="F:catalytic activity"/>
    <property type="evidence" value="ECO:0007669"/>
    <property type="project" value="InterPro"/>
</dbReference>
<comment type="caution">
    <text evidence="3">The sequence shown here is derived from an EMBL/GenBank/DDBJ whole genome shotgun (WGS) entry which is preliminary data.</text>
</comment>
<keyword evidence="1" id="KW-0556">Organic radical</keyword>
<dbReference type="SUPFAM" id="SSF51998">
    <property type="entry name" value="PFL-like glycyl radical enzymes"/>
    <property type="match status" value="1"/>
</dbReference>
<gene>
    <name evidence="3" type="ORF">SDC9_185297</name>
</gene>
<dbReference type="AlphaFoldDB" id="A0A645HGS9"/>
<evidence type="ECO:0000313" key="3">
    <source>
        <dbReference type="EMBL" id="MPN37776.1"/>
    </source>
</evidence>
<dbReference type="PROSITE" id="PS51149">
    <property type="entry name" value="GLY_RADICAL_2"/>
    <property type="match status" value="1"/>
</dbReference>
<dbReference type="PANTHER" id="PTHR43641:SF2">
    <property type="entry name" value="DEHYDRATASE YBIW-RELATED"/>
    <property type="match status" value="1"/>
</dbReference>
<proteinExistence type="predicted"/>
<evidence type="ECO:0000259" key="2">
    <source>
        <dbReference type="PROSITE" id="PS51149"/>
    </source>
</evidence>